<feature type="signal peptide" evidence="1">
    <location>
        <begin position="1"/>
        <end position="35"/>
    </location>
</feature>
<dbReference type="RefSeq" id="WP_215787223.1">
    <property type="nucleotide sequence ID" value="NZ_JAHKKG010000004.1"/>
</dbReference>
<feature type="chain" id="PRO_5046818168" evidence="1">
    <location>
        <begin position="36"/>
        <end position="146"/>
    </location>
</feature>
<reference evidence="2 3" key="1">
    <citation type="submission" date="2021-06" db="EMBL/GenBank/DDBJ databases">
        <title>Actinoplanes lichenicola sp. nov., and Actinoplanes ovalisporus sp. nov., isolated from lichen in Thailand.</title>
        <authorList>
            <person name="Saeng-In P."/>
            <person name="Kanchanasin P."/>
            <person name="Yuki M."/>
            <person name="Kudo T."/>
            <person name="Ohkuma M."/>
            <person name="Phongsopitanun W."/>
            <person name="Tanasupawat S."/>
        </authorList>
    </citation>
    <scope>NUCLEOTIDE SEQUENCE [LARGE SCALE GENOMIC DNA]</scope>
    <source>
        <strain evidence="2 3">NBRC 110975</strain>
    </source>
</reference>
<gene>
    <name evidence="2" type="ORF">KOI35_13580</name>
</gene>
<proteinExistence type="predicted"/>
<organism evidence="2 3">
    <name type="scientific">Paractinoplanes bogorensis</name>
    <dbReference type="NCBI Taxonomy" id="1610840"/>
    <lineage>
        <taxon>Bacteria</taxon>
        <taxon>Bacillati</taxon>
        <taxon>Actinomycetota</taxon>
        <taxon>Actinomycetes</taxon>
        <taxon>Micromonosporales</taxon>
        <taxon>Micromonosporaceae</taxon>
        <taxon>Paractinoplanes</taxon>
    </lineage>
</organism>
<evidence type="ECO:0000313" key="3">
    <source>
        <dbReference type="Proteomes" id="UP001519654"/>
    </source>
</evidence>
<keyword evidence="1" id="KW-0732">Signal</keyword>
<protein>
    <submittedName>
        <fullName evidence="2">Uncharacterized protein</fullName>
    </submittedName>
</protein>
<evidence type="ECO:0000313" key="2">
    <source>
        <dbReference type="EMBL" id="MBU2664528.1"/>
    </source>
</evidence>
<dbReference type="Proteomes" id="UP001519654">
    <property type="component" value="Unassembled WGS sequence"/>
</dbReference>
<evidence type="ECO:0000256" key="1">
    <source>
        <dbReference type="SAM" id="SignalP"/>
    </source>
</evidence>
<name>A0ABS5YM54_9ACTN</name>
<comment type="caution">
    <text evidence="2">The sequence shown here is derived from an EMBL/GenBank/DDBJ whole genome shotgun (WGS) entry which is preliminary data.</text>
</comment>
<sequence>MEVLMGRVTSAVRATAVSAAVAATAIFGGSTPAQAAYPTDSVLVSYGSSNFTGTATFYNQSVGVSGTLKVAAGACMRVKAYAKIAGTSTEFPEVSSSLKCGGSTTYKNYPVSLTATAPVRGGADLTYVSLFDVNDHFLTLDGAWKP</sequence>
<accession>A0ABS5YM54</accession>
<keyword evidence="3" id="KW-1185">Reference proteome</keyword>
<dbReference type="EMBL" id="JAHKKG010000004">
    <property type="protein sequence ID" value="MBU2664528.1"/>
    <property type="molecule type" value="Genomic_DNA"/>
</dbReference>